<dbReference type="PROSITE" id="PS00041">
    <property type="entry name" value="HTH_ARAC_FAMILY_1"/>
    <property type="match status" value="1"/>
</dbReference>
<dbReference type="RefSeq" id="WP_092213922.1">
    <property type="nucleotide sequence ID" value="NZ_CP030050.1"/>
</dbReference>
<dbReference type="Gene3D" id="1.10.10.60">
    <property type="entry name" value="Homeodomain-like"/>
    <property type="match status" value="1"/>
</dbReference>
<keyword evidence="2" id="KW-0238">DNA-binding</keyword>
<dbReference type="InterPro" id="IPR002818">
    <property type="entry name" value="DJ-1/PfpI"/>
</dbReference>
<dbReference type="GO" id="GO:0003700">
    <property type="term" value="F:DNA-binding transcription factor activity"/>
    <property type="evidence" value="ECO:0007669"/>
    <property type="project" value="InterPro"/>
</dbReference>
<dbReference type="PANTHER" id="PTHR43130">
    <property type="entry name" value="ARAC-FAMILY TRANSCRIPTIONAL REGULATOR"/>
    <property type="match status" value="1"/>
</dbReference>
<proteinExistence type="predicted"/>
<dbReference type="AlphaFoldDB" id="A0AAE7NPI4"/>
<dbReference type="InterPro" id="IPR009057">
    <property type="entry name" value="Homeodomain-like_sf"/>
</dbReference>
<gene>
    <name evidence="5" type="ORF">WN72_27745</name>
</gene>
<evidence type="ECO:0000256" key="3">
    <source>
        <dbReference type="ARBA" id="ARBA00023163"/>
    </source>
</evidence>
<dbReference type="PANTHER" id="PTHR43130:SF11">
    <property type="entry name" value="TRANSCRIPTIONAL REGULATORY PROTEIN"/>
    <property type="match status" value="1"/>
</dbReference>
<keyword evidence="3" id="KW-0804">Transcription</keyword>
<sequence>MKLAVLALDGCMHSAIAGIADILALANHVMQQSGARSRFALQTLSLDGKPVRAGGGQMVAVDGAVGKRGRFDAILVPGNLVDHVTAERLQPQYARAGAWLRQQHASGRLIGAFCSGVFVLAGSGLLDNRRATITWWLQSELRQRHPAIDLAPDAVITVADRIVCAAGPMSWVDLLLRLIEMVEGKEIAKLCADYVVIDTAQRTQSIFMPVGYLLSQDPLLTKADLLVRRSGKSPMTVRRLAEALGLSERTLNRKFQALTREPPQAFITRRRVEHARTLLETTMQPVKTIARAAGYEDESSFRKAFRKLTLMSPQAYRARRMERADLSQDRRVAAASYNS</sequence>
<dbReference type="Proteomes" id="UP000594015">
    <property type="component" value="Chromosome"/>
</dbReference>
<dbReference type="InterPro" id="IPR018062">
    <property type="entry name" value="HTH_AraC-typ_CS"/>
</dbReference>
<dbReference type="GO" id="GO:0043565">
    <property type="term" value="F:sequence-specific DNA binding"/>
    <property type="evidence" value="ECO:0007669"/>
    <property type="project" value="InterPro"/>
</dbReference>
<dbReference type="Pfam" id="PF12833">
    <property type="entry name" value="HTH_18"/>
    <property type="match status" value="1"/>
</dbReference>
<evidence type="ECO:0000313" key="5">
    <source>
        <dbReference type="EMBL" id="QOZ69689.1"/>
    </source>
</evidence>
<organism evidence="5 6">
    <name type="scientific">Bradyrhizobium arachidis</name>
    <dbReference type="NCBI Taxonomy" id="858423"/>
    <lineage>
        <taxon>Bacteria</taxon>
        <taxon>Pseudomonadati</taxon>
        <taxon>Pseudomonadota</taxon>
        <taxon>Alphaproteobacteria</taxon>
        <taxon>Hyphomicrobiales</taxon>
        <taxon>Nitrobacteraceae</taxon>
        <taxon>Bradyrhizobium</taxon>
    </lineage>
</organism>
<dbReference type="CDD" id="cd03138">
    <property type="entry name" value="GATase1_AraC_2"/>
    <property type="match status" value="1"/>
</dbReference>
<dbReference type="KEGG" id="barh:WN72_27745"/>
<dbReference type="PROSITE" id="PS01124">
    <property type="entry name" value="HTH_ARAC_FAMILY_2"/>
    <property type="match status" value="1"/>
</dbReference>
<protein>
    <submittedName>
        <fullName evidence="5">Helix-turn-helix domain-containing protein</fullName>
    </submittedName>
</protein>
<evidence type="ECO:0000256" key="1">
    <source>
        <dbReference type="ARBA" id="ARBA00023015"/>
    </source>
</evidence>
<keyword evidence="1" id="KW-0805">Transcription regulation</keyword>
<evidence type="ECO:0000259" key="4">
    <source>
        <dbReference type="PROSITE" id="PS01124"/>
    </source>
</evidence>
<reference evidence="5 6" key="1">
    <citation type="submission" date="2018-06" db="EMBL/GenBank/DDBJ databases">
        <title>Comparative genomics of Bradyrhizobium nodulating Arachidis hypogaea.</title>
        <authorList>
            <person name="Li Y."/>
        </authorList>
    </citation>
    <scope>NUCLEOTIDE SEQUENCE [LARGE SCALE GENOMIC DNA]</scope>
    <source>
        <strain evidence="5 6">CCBAU 051107</strain>
    </source>
</reference>
<dbReference type="Gene3D" id="3.40.50.880">
    <property type="match status" value="1"/>
</dbReference>
<name>A0AAE7NPI4_9BRAD</name>
<evidence type="ECO:0000313" key="6">
    <source>
        <dbReference type="Proteomes" id="UP000594015"/>
    </source>
</evidence>
<dbReference type="SUPFAM" id="SSF52317">
    <property type="entry name" value="Class I glutamine amidotransferase-like"/>
    <property type="match status" value="1"/>
</dbReference>
<dbReference type="Pfam" id="PF01965">
    <property type="entry name" value="DJ-1_PfpI"/>
    <property type="match status" value="1"/>
</dbReference>
<feature type="domain" description="HTH araC/xylS-type" evidence="4">
    <location>
        <begin position="221"/>
        <end position="319"/>
    </location>
</feature>
<dbReference type="SUPFAM" id="SSF46689">
    <property type="entry name" value="Homeodomain-like"/>
    <property type="match status" value="1"/>
</dbReference>
<dbReference type="InterPro" id="IPR052158">
    <property type="entry name" value="INH-QAR"/>
</dbReference>
<dbReference type="SMART" id="SM00342">
    <property type="entry name" value="HTH_ARAC"/>
    <property type="match status" value="1"/>
</dbReference>
<accession>A0AAE7NPI4</accession>
<evidence type="ECO:0000256" key="2">
    <source>
        <dbReference type="ARBA" id="ARBA00023125"/>
    </source>
</evidence>
<dbReference type="InterPro" id="IPR018060">
    <property type="entry name" value="HTH_AraC"/>
</dbReference>
<dbReference type="InterPro" id="IPR029062">
    <property type="entry name" value="Class_I_gatase-like"/>
</dbReference>
<dbReference type="EMBL" id="CP030050">
    <property type="protein sequence ID" value="QOZ69689.1"/>
    <property type="molecule type" value="Genomic_DNA"/>
</dbReference>